<accession>A0A3B1CI96</accession>
<reference evidence="2" key="1">
    <citation type="submission" date="2018-06" db="EMBL/GenBank/DDBJ databases">
        <authorList>
            <person name="Zhirakovskaya E."/>
        </authorList>
    </citation>
    <scope>NUCLEOTIDE SEQUENCE</scope>
</reference>
<feature type="transmembrane region" description="Helical" evidence="1">
    <location>
        <begin position="45"/>
        <end position="64"/>
    </location>
</feature>
<feature type="transmembrane region" description="Helical" evidence="1">
    <location>
        <begin position="21"/>
        <end position="39"/>
    </location>
</feature>
<keyword evidence="1" id="KW-0812">Transmembrane</keyword>
<gene>
    <name evidence="2" type="ORF">MNBD_NITROSPINAE04-732</name>
</gene>
<dbReference type="InterPro" id="IPR010380">
    <property type="entry name" value="DUF975"/>
</dbReference>
<dbReference type="EMBL" id="UOGA01000273">
    <property type="protein sequence ID" value="VAX24493.1"/>
    <property type="molecule type" value="Genomic_DNA"/>
</dbReference>
<feature type="transmembrane region" description="Helical" evidence="1">
    <location>
        <begin position="149"/>
        <end position="173"/>
    </location>
</feature>
<feature type="transmembrane region" description="Helical" evidence="1">
    <location>
        <begin position="85"/>
        <end position="118"/>
    </location>
</feature>
<dbReference type="AlphaFoldDB" id="A0A3B1CI96"/>
<dbReference type="PANTHER" id="PTHR40076">
    <property type="entry name" value="MEMBRANE PROTEIN-RELATED"/>
    <property type="match status" value="1"/>
</dbReference>
<evidence type="ECO:0000256" key="1">
    <source>
        <dbReference type="SAM" id="Phobius"/>
    </source>
</evidence>
<evidence type="ECO:0000313" key="2">
    <source>
        <dbReference type="EMBL" id="VAX24493.1"/>
    </source>
</evidence>
<proteinExistence type="predicted"/>
<dbReference type="PANTHER" id="PTHR40076:SF1">
    <property type="entry name" value="MEMBRANE PROTEIN"/>
    <property type="match status" value="1"/>
</dbReference>
<name>A0A3B1CI96_9ZZZZ</name>
<sequence>MEKSFDISRYVREGWELLMSHFANLIVATLIFLGIQFAIGSLVPVFGGMIVSGPLMGGLFYVILDLRRGKEFQITRMFDGFTKKLVPLVLVGALTSVFITAGFFLLILPGLLISGWYLFPYLFVVDKDMDFWPAMEASREIGFNNHVHVFLFVVVLIVINLLGALAVGIGLLISVPLSMCSVAIAYESLTGAKTEAVEKTPPPLAPPPSPTIPS</sequence>
<keyword evidence="1" id="KW-1133">Transmembrane helix</keyword>
<keyword evidence="1" id="KW-0472">Membrane</keyword>
<organism evidence="2">
    <name type="scientific">hydrothermal vent metagenome</name>
    <dbReference type="NCBI Taxonomy" id="652676"/>
    <lineage>
        <taxon>unclassified sequences</taxon>
        <taxon>metagenomes</taxon>
        <taxon>ecological metagenomes</taxon>
    </lineage>
</organism>
<protein>
    <submittedName>
        <fullName evidence="2">Uncharacterized protein</fullName>
    </submittedName>
</protein>